<reference evidence="1 2" key="1">
    <citation type="submission" date="2020-01" db="EMBL/GenBank/DDBJ databases">
        <title>Sulfitobacter sediminilitoris sp. nov., isolated from a tidal flat.</title>
        <authorList>
            <person name="Park S."/>
            <person name="Yoon J.-H."/>
        </authorList>
    </citation>
    <scope>NUCLEOTIDE SEQUENCE [LARGE SCALE GENOMIC DNA]</scope>
    <source>
        <strain evidence="1 2">JBTF-M27</strain>
    </source>
</reference>
<evidence type="ECO:0000313" key="2">
    <source>
        <dbReference type="Proteomes" id="UP000468591"/>
    </source>
</evidence>
<dbReference type="Proteomes" id="UP000468591">
    <property type="component" value="Unassembled WGS sequence"/>
</dbReference>
<gene>
    <name evidence="1" type="ORF">GV827_00655</name>
</gene>
<protein>
    <submittedName>
        <fullName evidence="1">Uncharacterized protein</fullName>
    </submittedName>
</protein>
<dbReference type="EMBL" id="JAABNT010000001">
    <property type="protein sequence ID" value="NEK20911.1"/>
    <property type="molecule type" value="Genomic_DNA"/>
</dbReference>
<comment type="caution">
    <text evidence="1">The sequence shown here is derived from an EMBL/GenBank/DDBJ whole genome shotgun (WGS) entry which is preliminary data.</text>
</comment>
<keyword evidence="2" id="KW-1185">Reference proteome</keyword>
<proteinExistence type="predicted"/>
<dbReference type="Pfam" id="PF21843">
    <property type="entry name" value="DUF6902"/>
    <property type="match status" value="1"/>
</dbReference>
<dbReference type="InterPro" id="IPR054197">
    <property type="entry name" value="DUF6902"/>
</dbReference>
<organism evidence="1 2">
    <name type="scientific">Sulfitobacter sediminilitoris</name>
    <dbReference type="NCBI Taxonomy" id="2698830"/>
    <lineage>
        <taxon>Bacteria</taxon>
        <taxon>Pseudomonadati</taxon>
        <taxon>Pseudomonadota</taxon>
        <taxon>Alphaproteobacteria</taxon>
        <taxon>Rhodobacterales</taxon>
        <taxon>Roseobacteraceae</taxon>
        <taxon>Sulfitobacter</taxon>
    </lineage>
</organism>
<sequence>MSNVVAFQPKLRPDRAQNLAALLEGVSQHRRRPDDVFWLKENAELLNLLVATSEPLMPGALAPFETFYDEIEERLRFYPQYYRFFLSICLDLEDLGLDGCKGERLCDWVASVGLAEAELSDLQRAEARRLLARRGAADVVSSGDLVARLRRFVERPETFALPNKKAAYELTHIVYYLSEYGKYDPELRPEAMMSLEYTGLVAYLDQNHDLLAEVCTAIQFAGGTPSQIWVEDVSRAHAGIMPVPAETEMPVMDAFHAYLVTGWGQAVAGAPCFEAEVPQGGVQFVDQLQAKSALRGLSEFLFDLGAARHGDWSGMRGRVIPFLDAHSRAIVQRAEASSERFGDFFEGFARNSGS</sequence>
<evidence type="ECO:0000313" key="1">
    <source>
        <dbReference type="EMBL" id="NEK20911.1"/>
    </source>
</evidence>
<accession>A0A6P0C446</accession>
<dbReference type="AlphaFoldDB" id="A0A6P0C446"/>
<name>A0A6P0C446_9RHOB</name>
<dbReference type="RefSeq" id="WP_164351767.1">
    <property type="nucleotide sequence ID" value="NZ_JAABNT010000001.1"/>
</dbReference>